<keyword evidence="2" id="KW-1185">Reference proteome</keyword>
<reference evidence="1 2" key="1">
    <citation type="journal article" date="2009" name="Stand. Genomic Sci.">
        <title>Complete genome sequence of Catenulispora acidiphila type strain (ID 139908).</title>
        <authorList>
            <person name="Copeland A."/>
            <person name="Lapidus A."/>
            <person name="Glavina Del Rio T."/>
            <person name="Nolan M."/>
            <person name="Lucas S."/>
            <person name="Chen F."/>
            <person name="Tice H."/>
            <person name="Cheng J.F."/>
            <person name="Bruce D."/>
            <person name="Goodwin L."/>
            <person name="Pitluck S."/>
            <person name="Mikhailova N."/>
            <person name="Pati A."/>
            <person name="Ivanova N."/>
            <person name="Mavromatis K."/>
            <person name="Chen A."/>
            <person name="Palaniappan K."/>
            <person name="Chain P."/>
            <person name="Land M."/>
            <person name="Hauser L."/>
            <person name="Chang Y.J."/>
            <person name="Jeffries C.D."/>
            <person name="Chertkov O."/>
            <person name="Brettin T."/>
            <person name="Detter J.C."/>
            <person name="Han C."/>
            <person name="Ali Z."/>
            <person name="Tindall B.J."/>
            <person name="Goker M."/>
            <person name="Bristow J."/>
            <person name="Eisen J.A."/>
            <person name="Markowitz V."/>
            <person name="Hugenholtz P."/>
            <person name="Kyrpides N.C."/>
            <person name="Klenk H.P."/>
        </authorList>
    </citation>
    <scope>NUCLEOTIDE SEQUENCE [LARGE SCALE GENOMIC DNA]</scope>
    <source>
        <strain evidence="2">DSM 44928 / JCM 14897 / NBRC 102108 / NRRL B-24433 / ID139908</strain>
    </source>
</reference>
<dbReference type="STRING" id="479433.Caci_5573"/>
<evidence type="ECO:0008006" key="3">
    <source>
        <dbReference type="Google" id="ProtNLM"/>
    </source>
</evidence>
<evidence type="ECO:0000313" key="2">
    <source>
        <dbReference type="Proteomes" id="UP000000851"/>
    </source>
</evidence>
<dbReference type="RefSeq" id="WP_015794161.1">
    <property type="nucleotide sequence ID" value="NC_013131.1"/>
</dbReference>
<dbReference type="Gene3D" id="2.40.350.10">
    <property type="entry name" value="SO1590-like"/>
    <property type="match status" value="1"/>
</dbReference>
<dbReference type="InterPro" id="IPR023159">
    <property type="entry name" value="SO1590-like_sf"/>
</dbReference>
<dbReference type="SUPFAM" id="SSF159238">
    <property type="entry name" value="SO1590-like"/>
    <property type="match status" value="1"/>
</dbReference>
<dbReference type="InParanoid" id="C7QAV9"/>
<protein>
    <recommendedName>
        <fullName evidence="3">DUF3224 domain-containing protein</fullName>
    </recommendedName>
</protein>
<dbReference type="HOGENOM" id="CLU_111671_1_1_11"/>
<dbReference type="Proteomes" id="UP000000851">
    <property type="component" value="Chromosome"/>
</dbReference>
<dbReference type="AlphaFoldDB" id="C7QAV9"/>
<accession>C7QAV9</accession>
<dbReference type="KEGG" id="cai:Caci_5573"/>
<organism evidence="1 2">
    <name type="scientific">Catenulispora acidiphila (strain DSM 44928 / JCM 14897 / NBRC 102108 / NRRL B-24433 / ID139908)</name>
    <dbReference type="NCBI Taxonomy" id="479433"/>
    <lineage>
        <taxon>Bacteria</taxon>
        <taxon>Bacillati</taxon>
        <taxon>Actinomycetota</taxon>
        <taxon>Actinomycetes</taxon>
        <taxon>Catenulisporales</taxon>
        <taxon>Catenulisporaceae</taxon>
        <taxon>Catenulispora</taxon>
    </lineage>
</organism>
<evidence type="ECO:0000313" key="1">
    <source>
        <dbReference type="EMBL" id="ACU74432.1"/>
    </source>
</evidence>
<dbReference type="Pfam" id="PF11528">
    <property type="entry name" value="DUF3224"/>
    <property type="match status" value="1"/>
</dbReference>
<dbReference type="InterPro" id="IPR021607">
    <property type="entry name" value="DUF3224"/>
</dbReference>
<dbReference type="eggNOG" id="ENOG5031S8F">
    <property type="taxonomic scope" value="Bacteria"/>
</dbReference>
<dbReference type="OrthoDB" id="882224at2"/>
<dbReference type="EMBL" id="CP001700">
    <property type="protein sequence ID" value="ACU74432.1"/>
    <property type="molecule type" value="Genomic_DNA"/>
</dbReference>
<name>C7QAV9_CATAD</name>
<sequence>MRTEGTFTVISFAPAAVEPSLEIVTATPTGVATMEKAFEGGIAGRSATLFTSAYDQERGAGTYVALESFEGRLGEFGGTFNFVHSATTAGADRSDEYFLIVPGSGTGELVGVTGTGGIEIDAEGVHRIWFDYEIAGEIAGSQGPDVTAGPGR</sequence>
<proteinExistence type="predicted"/>
<gene>
    <name evidence="1" type="ordered locus">Caci_5573</name>
</gene>